<dbReference type="GO" id="GO:0016616">
    <property type="term" value="F:oxidoreductase activity, acting on the CH-OH group of donors, NAD or NADP as acceptor"/>
    <property type="evidence" value="ECO:0007669"/>
    <property type="project" value="UniProtKB-ARBA"/>
</dbReference>
<dbReference type="SUPFAM" id="SSF51735">
    <property type="entry name" value="NAD(P)-binding Rossmann-fold domains"/>
    <property type="match status" value="1"/>
</dbReference>
<dbReference type="PROSITE" id="PS00059">
    <property type="entry name" value="ADH_ZINC"/>
    <property type="match status" value="1"/>
</dbReference>
<keyword evidence="7" id="KW-0812">Transmembrane</keyword>
<dbReference type="InterPro" id="IPR011032">
    <property type="entry name" value="GroES-like_sf"/>
</dbReference>
<dbReference type="InterPro" id="IPR020843">
    <property type="entry name" value="ER"/>
</dbReference>
<keyword evidence="3 6" id="KW-0479">Metal-binding</keyword>
<dbReference type="OrthoDB" id="9806940at2"/>
<evidence type="ECO:0000256" key="5">
    <source>
        <dbReference type="ARBA" id="ARBA00023002"/>
    </source>
</evidence>
<dbReference type="Gene3D" id="3.40.50.720">
    <property type="entry name" value="NAD(P)-binding Rossmann-like Domain"/>
    <property type="match status" value="1"/>
</dbReference>
<sequence length="322" mass="34158">MTEALRAARVTGPGQVEVVSLPLPEPGPGQIRVRLDGCGVCASNLGPWAGPDWMTFPTEPGGLGHEAWGVVDALGEGVEGFRVGEPVAILGQHGYASHDLVEAGQAVPLPPELEGVPFPGEAFGCVMNIFRRSRIEARQVVAVIGVGFLGAALTRLAAAAGATVVAISRRDSSLSLARAMGAAHAIPMHDHWTIVEEVRRLTDGRMCDVVIEAVGKEWPLNLAGDIVAEGGRLVIAGYHQDGPRTLNIGGWNWRGLDIVNAHERDPQVNLRGLREAVAAVAEGRLDPAPLVTHRYPLERLDEALDATRDKPEGFVKAWVAPG</sequence>
<feature type="transmembrane region" description="Helical" evidence="7">
    <location>
        <begin position="140"/>
        <end position="167"/>
    </location>
</feature>
<evidence type="ECO:0000313" key="9">
    <source>
        <dbReference type="EMBL" id="TNC71662.1"/>
    </source>
</evidence>
<keyword evidence="4 6" id="KW-0862">Zinc</keyword>
<dbReference type="SUPFAM" id="SSF50129">
    <property type="entry name" value="GroES-like"/>
    <property type="match status" value="1"/>
</dbReference>
<dbReference type="Gene3D" id="3.90.180.10">
    <property type="entry name" value="Medium-chain alcohol dehydrogenases, catalytic domain"/>
    <property type="match status" value="2"/>
</dbReference>
<keyword evidence="7" id="KW-1133">Transmembrane helix</keyword>
<dbReference type="InterPro" id="IPR013154">
    <property type="entry name" value="ADH-like_N"/>
</dbReference>
<evidence type="ECO:0000256" key="4">
    <source>
        <dbReference type="ARBA" id="ARBA00022833"/>
    </source>
</evidence>
<protein>
    <submittedName>
        <fullName evidence="9">Zinc-binding dehydrogenase</fullName>
    </submittedName>
</protein>
<evidence type="ECO:0000256" key="6">
    <source>
        <dbReference type="RuleBase" id="RU361277"/>
    </source>
</evidence>
<evidence type="ECO:0000256" key="3">
    <source>
        <dbReference type="ARBA" id="ARBA00022723"/>
    </source>
</evidence>
<evidence type="ECO:0000259" key="8">
    <source>
        <dbReference type="SMART" id="SM00829"/>
    </source>
</evidence>
<dbReference type="PANTHER" id="PTHR43350">
    <property type="entry name" value="NAD-DEPENDENT ALCOHOL DEHYDROGENASE"/>
    <property type="match status" value="1"/>
</dbReference>
<reference evidence="9 10" key="1">
    <citation type="submission" date="2019-06" db="EMBL/GenBank/DDBJ databases">
        <authorList>
            <person name="Jiang L."/>
        </authorList>
    </citation>
    <scope>NUCLEOTIDE SEQUENCE [LARGE SCALE GENOMIC DNA]</scope>
    <source>
        <strain evidence="9 10">YIM 48858</strain>
    </source>
</reference>
<dbReference type="InterPro" id="IPR013149">
    <property type="entry name" value="ADH-like_C"/>
</dbReference>
<dbReference type="Pfam" id="PF00107">
    <property type="entry name" value="ADH_zinc_N"/>
    <property type="match status" value="1"/>
</dbReference>
<evidence type="ECO:0000313" key="10">
    <source>
        <dbReference type="Proteomes" id="UP000305709"/>
    </source>
</evidence>
<feature type="domain" description="Enoyl reductase (ER)" evidence="8">
    <location>
        <begin position="14"/>
        <end position="304"/>
    </location>
</feature>
<evidence type="ECO:0000256" key="7">
    <source>
        <dbReference type="SAM" id="Phobius"/>
    </source>
</evidence>
<name>A0A5C4NC82_9RHOB</name>
<dbReference type="Proteomes" id="UP000305709">
    <property type="component" value="Unassembled WGS sequence"/>
</dbReference>
<organism evidence="9 10">
    <name type="scientific">Rubellimicrobium roseum</name>
    <dbReference type="NCBI Taxonomy" id="687525"/>
    <lineage>
        <taxon>Bacteria</taxon>
        <taxon>Pseudomonadati</taxon>
        <taxon>Pseudomonadota</taxon>
        <taxon>Alphaproteobacteria</taxon>
        <taxon>Rhodobacterales</taxon>
        <taxon>Roseobacteraceae</taxon>
        <taxon>Rubellimicrobium</taxon>
    </lineage>
</organism>
<dbReference type="Pfam" id="PF08240">
    <property type="entry name" value="ADH_N"/>
    <property type="match status" value="1"/>
</dbReference>
<comment type="similarity">
    <text evidence="2 6">Belongs to the zinc-containing alcohol dehydrogenase family.</text>
</comment>
<dbReference type="GO" id="GO:0008270">
    <property type="term" value="F:zinc ion binding"/>
    <property type="evidence" value="ECO:0007669"/>
    <property type="project" value="InterPro"/>
</dbReference>
<dbReference type="AlphaFoldDB" id="A0A5C4NC82"/>
<dbReference type="RefSeq" id="WP_139081698.1">
    <property type="nucleotide sequence ID" value="NZ_VDFV01000012.1"/>
</dbReference>
<gene>
    <name evidence="9" type="ORF">FHG71_10855</name>
</gene>
<evidence type="ECO:0000256" key="2">
    <source>
        <dbReference type="ARBA" id="ARBA00008072"/>
    </source>
</evidence>
<comment type="caution">
    <text evidence="9">The sequence shown here is derived from an EMBL/GenBank/DDBJ whole genome shotgun (WGS) entry which is preliminary data.</text>
</comment>
<dbReference type="SMART" id="SM00829">
    <property type="entry name" value="PKS_ER"/>
    <property type="match status" value="1"/>
</dbReference>
<dbReference type="InterPro" id="IPR002328">
    <property type="entry name" value="ADH_Zn_CS"/>
</dbReference>
<dbReference type="CDD" id="cd08269">
    <property type="entry name" value="Zn_ADH9"/>
    <property type="match status" value="1"/>
</dbReference>
<accession>A0A5C4NC82</accession>
<proteinExistence type="inferred from homology"/>
<dbReference type="InterPro" id="IPR036291">
    <property type="entry name" value="NAD(P)-bd_dom_sf"/>
</dbReference>
<keyword evidence="10" id="KW-1185">Reference proteome</keyword>
<comment type="cofactor">
    <cofactor evidence="1 6">
        <name>Zn(2+)</name>
        <dbReference type="ChEBI" id="CHEBI:29105"/>
    </cofactor>
</comment>
<dbReference type="PANTHER" id="PTHR43350:SF19">
    <property type="entry name" value="D-GULOSIDE 3-DEHYDROGENASE"/>
    <property type="match status" value="1"/>
</dbReference>
<keyword evidence="5" id="KW-0560">Oxidoreductase</keyword>
<evidence type="ECO:0000256" key="1">
    <source>
        <dbReference type="ARBA" id="ARBA00001947"/>
    </source>
</evidence>
<keyword evidence="7" id="KW-0472">Membrane</keyword>
<dbReference type="EMBL" id="VDFV01000012">
    <property type="protein sequence ID" value="TNC71662.1"/>
    <property type="molecule type" value="Genomic_DNA"/>
</dbReference>